<comment type="caution">
    <text evidence="1">The sequence shown here is derived from an EMBL/GenBank/DDBJ whole genome shotgun (WGS) entry which is preliminary data.</text>
</comment>
<evidence type="ECO:0000313" key="1">
    <source>
        <dbReference type="EMBL" id="MET4636191.1"/>
    </source>
</evidence>
<keyword evidence="2" id="KW-1185">Reference proteome</keyword>
<proteinExistence type="predicted"/>
<reference evidence="1 2" key="1">
    <citation type="submission" date="2024-06" db="EMBL/GenBank/DDBJ databases">
        <title>Sorghum-associated microbial communities from plants grown in Nebraska, USA.</title>
        <authorList>
            <person name="Schachtman D."/>
        </authorList>
    </citation>
    <scope>NUCLEOTIDE SEQUENCE [LARGE SCALE GENOMIC DNA]</scope>
    <source>
        <strain evidence="1 2">3207</strain>
    </source>
</reference>
<organism evidence="1 2">
    <name type="scientific">Kaistia defluvii</name>
    <dbReference type="NCBI Taxonomy" id="410841"/>
    <lineage>
        <taxon>Bacteria</taxon>
        <taxon>Pseudomonadati</taxon>
        <taxon>Pseudomonadota</taxon>
        <taxon>Alphaproteobacteria</taxon>
        <taxon>Hyphomicrobiales</taxon>
        <taxon>Kaistiaceae</taxon>
        <taxon>Kaistia</taxon>
    </lineage>
</organism>
<name>A0ABV2R696_9HYPH</name>
<gene>
    <name evidence="1" type="ORF">ABIE08_004149</name>
</gene>
<dbReference type="Proteomes" id="UP001549321">
    <property type="component" value="Unassembled WGS sequence"/>
</dbReference>
<sequence>MSARTTADLGALDLAGDNIAEAWSLIRTARHEKVPPPREAVVLLAQATDIVLRLSAGNADDPAAIAALEAWLEKQSC</sequence>
<dbReference type="EMBL" id="JBEPSM010000004">
    <property type="protein sequence ID" value="MET4636191.1"/>
    <property type="molecule type" value="Genomic_DNA"/>
</dbReference>
<protein>
    <submittedName>
        <fullName evidence="1">Uncharacterized protein</fullName>
    </submittedName>
</protein>
<dbReference type="RefSeq" id="WP_354553732.1">
    <property type="nucleotide sequence ID" value="NZ_JBEPSM010000004.1"/>
</dbReference>
<evidence type="ECO:0000313" key="2">
    <source>
        <dbReference type="Proteomes" id="UP001549321"/>
    </source>
</evidence>
<accession>A0ABV2R696</accession>